<accession>A0ABX7NRS8</accession>
<dbReference type="PANTHER" id="PTHR23077:SF198">
    <property type="entry name" value="ATP-DEPENDENT ZINC METALLOPROTEASE FTSH"/>
    <property type="match status" value="1"/>
</dbReference>
<organism evidence="3 4">
    <name type="scientific">Pyxidicoccus parkwayensis</name>
    <dbReference type="NCBI Taxonomy" id="2813578"/>
    <lineage>
        <taxon>Bacteria</taxon>
        <taxon>Pseudomonadati</taxon>
        <taxon>Myxococcota</taxon>
        <taxon>Myxococcia</taxon>
        <taxon>Myxococcales</taxon>
        <taxon>Cystobacterineae</taxon>
        <taxon>Myxococcaceae</taxon>
        <taxon>Pyxidicoccus</taxon>
    </lineage>
</organism>
<dbReference type="CDD" id="cd19481">
    <property type="entry name" value="RecA-like_protease"/>
    <property type="match status" value="1"/>
</dbReference>
<evidence type="ECO:0000313" key="3">
    <source>
        <dbReference type="EMBL" id="QSQ21408.1"/>
    </source>
</evidence>
<reference evidence="3 4" key="1">
    <citation type="submission" date="2021-02" db="EMBL/GenBank/DDBJ databases">
        <title>De Novo genome assembly of isolated myxobacteria.</title>
        <authorList>
            <person name="Stevens D.C."/>
        </authorList>
    </citation>
    <scope>NUCLEOTIDE SEQUENCE [LARGE SCALE GENOMIC DNA]</scope>
    <source>
        <strain evidence="4">SCPEA02</strain>
    </source>
</reference>
<evidence type="ECO:0000313" key="4">
    <source>
        <dbReference type="Proteomes" id="UP000662747"/>
    </source>
</evidence>
<evidence type="ECO:0000259" key="2">
    <source>
        <dbReference type="SMART" id="SM00382"/>
    </source>
</evidence>
<gene>
    <name evidence="3" type="ORF">JY651_40510</name>
</gene>
<dbReference type="SMART" id="SM00382">
    <property type="entry name" value="AAA"/>
    <property type="match status" value="1"/>
</dbReference>
<dbReference type="InterPro" id="IPR003593">
    <property type="entry name" value="AAA+_ATPase"/>
</dbReference>
<dbReference type="InterPro" id="IPR027417">
    <property type="entry name" value="P-loop_NTPase"/>
</dbReference>
<dbReference type="PANTHER" id="PTHR23077">
    <property type="entry name" value="AAA-FAMILY ATPASE"/>
    <property type="match status" value="1"/>
</dbReference>
<name>A0ABX7NRS8_9BACT</name>
<dbReference type="GO" id="GO:0005524">
    <property type="term" value="F:ATP binding"/>
    <property type="evidence" value="ECO:0007669"/>
    <property type="project" value="UniProtKB-KW"/>
</dbReference>
<keyword evidence="3" id="KW-0067">ATP-binding</keyword>
<keyword evidence="3" id="KW-0547">Nucleotide-binding</keyword>
<proteinExistence type="predicted"/>
<feature type="domain" description="AAA+ ATPase" evidence="2">
    <location>
        <begin position="123"/>
        <end position="255"/>
    </location>
</feature>
<protein>
    <submittedName>
        <fullName evidence="3">ATP-binding protein</fullName>
    </submittedName>
</protein>
<evidence type="ECO:0000256" key="1">
    <source>
        <dbReference type="SAM" id="MobiDB-lite"/>
    </source>
</evidence>
<dbReference type="Gene3D" id="3.40.50.300">
    <property type="entry name" value="P-loop containing nucleotide triphosphate hydrolases"/>
    <property type="match status" value="1"/>
</dbReference>
<dbReference type="Proteomes" id="UP000662747">
    <property type="component" value="Chromosome"/>
</dbReference>
<dbReference type="InterPro" id="IPR050168">
    <property type="entry name" value="AAA_ATPase_domain"/>
</dbReference>
<dbReference type="RefSeq" id="WP_206722986.1">
    <property type="nucleotide sequence ID" value="NZ_CP071090.1"/>
</dbReference>
<dbReference type="InterPro" id="IPR003959">
    <property type="entry name" value="ATPase_AAA_core"/>
</dbReference>
<dbReference type="EMBL" id="CP071090">
    <property type="protein sequence ID" value="QSQ21408.1"/>
    <property type="molecule type" value="Genomic_DNA"/>
</dbReference>
<keyword evidence="4" id="KW-1185">Reference proteome</keyword>
<sequence>MATAEQLKALVKSYADGDEAQFFSIAMQVAAHAARQGHARLAQELRALVDQAKARGGQVAPRRVEPPTPLAQPRGELSGLLSVSYPDTRLSEMVLQPGVRDRLDRILREHKQSHKLREHGLRPRHRVLLVGPPGSGKTMTAAALAGEMQIPLFTIVLDGLITKMMGETAAKLRLVFDAIRSTRGVYLFDEFDAIGGQRNAPNDVGEIRRVLNSFLQFLEQDQSDSLIIAATNHPELLDHALFRRFDDVLEYDLPAGELIERTILAKLGTFAPEDLDWKSLGKSAKGLGYAELARACDDSIKEAILDDRSSVTTQSLLRAFDERRAARRS</sequence>
<dbReference type="Pfam" id="PF00004">
    <property type="entry name" value="AAA"/>
    <property type="match status" value="1"/>
</dbReference>
<feature type="region of interest" description="Disordered" evidence="1">
    <location>
        <begin position="55"/>
        <end position="76"/>
    </location>
</feature>
<dbReference type="SUPFAM" id="SSF52540">
    <property type="entry name" value="P-loop containing nucleoside triphosphate hydrolases"/>
    <property type="match status" value="1"/>
</dbReference>